<dbReference type="InterPro" id="IPR012338">
    <property type="entry name" value="Beta-lactam/transpept-like"/>
</dbReference>
<dbReference type="InterPro" id="IPR001967">
    <property type="entry name" value="Peptidase_S11_N"/>
</dbReference>
<evidence type="ECO:0000259" key="11">
    <source>
        <dbReference type="PROSITE" id="PS51724"/>
    </source>
</evidence>
<feature type="binding site" evidence="8">
    <location>
        <position position="235"/>
    </location>
    <ligand>
        <name>substrate</name>
    </ligand>
</feature>
<evidence type="ECO:0000256" key="10">
    <source>
        <dbReference type="SAM" id="SignalP"/>
    </source>
</evidence>
<feature type="signal peptide" evidence="10">
    <location>
        <begin position="1"/>
        <end position="38"/>
    </location>
</feature>
<dbReference type="AlphaFoldDB" id="A0A4R5PKM9"/>
<dbReference type="PRINTS" id="PR00725">
    <property type="entry name" value="DADACBPTASE1"/>
</dbReference>
<keyword evidence="3" id="KW-0378">Hydrolase</keyword>
<evidence type="ECO:0000313" key="13">
    <source>
        <dbReference type="Proteomes" id="UP000295131"/>
    </source>
</evidence>
<proteinExistence type="inferred from homology"/>
<feature type="active site" description="Proton acceptor" evidence="7">
    <location>
        <position position="76"/>
    </location>
</feature>
<dbReference type="InterPro" id="IPR036680">
    <property type="entry name" value="SPOR-like_sf"/>
</dbReference>
<keyword evidence="4" id="KW-0133">Cell shape</keyword>
<evidence type="ECO:0000256" key="2">
    <source>
        <dbReference type="ARBA" id="ARBA00022729"/>
    </source>
</evidence>
<dbReference type="Proteomes" id="UP000295131">
    <property type="component" value="Unassembled WGS sequence"/>
</dbReference>
<dbReference type="GO" id="GO:0006508">
    <property type="term" value="P:proteolysis"/>
    <property type="evidence" value="ECO:0007669"/>
    <property type="project" value="InterPro"/>
</dbReference>
<comment type="similarity">
    <text evidence="1 9">Belongs to the peptidase S11 family.</text>
</comment>
<evidence type="ECO:0000256" key="1">
    <source>
        <dbReference type="ARBA" id="ARBA00007164"/>
    </source>
</evidence>
<keyword evidence="2 10" id="KW-0732">Signal</keyword>
<feature type="chain" id="PRO_5020670469" evidence="10">
    <location>
        <begin position="39"/>
        <end position="479"/>
    </location>
</feature>
<dbReference type="GO" id="GO:0009002">
    <property type="term" value="F:serine-type D-Ala-D-Ala carboxypeptidase activity"/>
    <property type="evidence" value="ECO:0007669"/>
    <property type="project" value="InterPro"/>
</dbReference>
<dbReference type="SUPFAM" id="SSF110997">
    <property type="entry name" value="Sporulation related repeat"/>
    <property type="match status" value="1"/>
</dbReference>
<keyword evidence="12" id="KW-0645">Protease</keyword>
<evidence type="ECO:0000256" key="5">
    <source>
        <dbReference type="ARBA" id="ARBA00022984"/>
    </source>
</evidence>
<keyword evidence="13" id="KW-1185">Reference proteome</keyword>
<dbReference type="GO" id="GO:0071555">
    <property type="term" value="P:cell wall organization"/>
    <property type="evidence" value="ECO:0007669"/>
    <property type="project" value="UniProtKB-KW"/>
</dbReference>
<comment type="caution">
    <text evidence="12">The sequence shown here is derived from an EMBL/GenBank/DDBJ whole genome shotgun (WGS) entry which is preliminary data.</text>
</comment>
<dbReference type="PANTHER" id="PTHR21581">
    <property type="entry name" value="D-ALANYL-D-ALANINE CARBOXYPEPTIDASE"/>
    <property type="match status" value="1"/>
</dbReference>
<evidence type="ECO:0000256" key="7">
    <source>
        <dbReference type="PIRSR" id="PIRSR618044-1"/>
    </source>
</evidence>
<organism evidence="12 13">
    <name type="scientific">Pseudohoeflea suaedae</name>
    <dbReference type="NCBI Taxonomy" id="877384"/>
    <lineage>
        <taxon>Bacteria</taxon>
        <taxon>Pseudomonadati</taxon>
        <taxon>Pseudomonadota</taxon>
        <taxon>Alphaproteobacteria</taxon>
        <taxon>Hyphomicrobiales</taxon>
        <taxon>Rhizobiaceae</taxon>
        <taxon>Pseudohoeflea</taxon>
    </lineage>
</organism>
<dbReference type="Pfam" id="PF00768">
    <property type="entry name" value="Peptidase_S11"/>
    <property type="match status" value="1"/>
</dbReference>
<dbReference type="Gene3D" id="3.30.70.1070">
    <property type="entry name" value="Sporulation related repeat"/>
    <property type="match status" value="1"/>
</dbReference>
<keyword evidence="6" id="KW-0961">Cell wall biogenesis/degradation</keyword>
<reference evidence="12 13" key="1">
    <citation type="journal article" date="2013" name="Int. J. Syst. Evol. Microbiol.">
        <title>Hoeflea suaedae sp. nov., an endophytic bacterium isolated from the root of the halophyte Suaeda maritima.</title>
        <authorList>
            <person name="Chung E.J."/>
            <person name="Park J.A."/>
            <person name="Pramanik P."/>
            <person name="Bibi F."/>
            <person name="Jeon C.O."/>
            <person name="Chung Y.R."/>
        </authorList>
    </citation>
    <scope>NUCLEOTIDE SEQUENCE [LARGE SCALE GENOMIC DNA]</scope>
    <source>
        <strain evidence="12 13">YC6898</strain>
    </source>
</reference>
<dbReference type="EMBL" id="SMSI01000002">
    <property type="protein sequence ID" value="TDH36165.1"/>
    <property type="molecule type" value="Genomic_DNA"/>
</dbReference>
<keyword evidence="5" id="KW-0573">Peptidoglycan synthesis</keyword>
<dbReference type="GO" id="GO:0042834">
    <property type="term" value="F:peptidoglycan binding"/>
    <property type="evidence" value="ECO:0007669"/>
    <property type="project" value="InterPro"/>
</dbReference>
<dbReference type="GO" id="GO:0009252">
    <property type="term" value="P:peptidoglycan biosynthetic process"/>
    <property type="evidence" value="ECO:0007669"/>
    <property type="project" value="UniProtKB-KW"/>
</dbReference>
<dbReference type="InterPro" id="IPR007730">
    <property type="entry name" value="SPOR-like_dom"/>
</dbReference>
<evidence type="ECO:0000256" key="4">
    <source>
        <dbReference type="ARBA" id="ARBA00022960"/>
    </source>
</evidence>
<keyword evidence="12" id="KW-0121">Carboxypeptidase</keyword>
<feature type="active site" description="Acyl-ester intermediate" evidence="7">
    <location>
        <position position="73"/>
    </location>
</feature>
<dbReference type="PANTHER" id="PTHR21581:SF6">
    <property type="entry name" value="TRAFFICKING PROTEIN PARTICLE COMPLEX SUBUNIT 12"/>
    <property type="match status" value="1"/>
</dbReference>
<feature type="active site" evidence="7">
    <location>
        <position position="133"/>
    </location>
</feature>
<dbReference type="Pfam" id="PF05036">
    <property type="entry name" value="SPOR"/>
    <property type="match status" value="1"/>
</dbReference>
<dbReference type="InterPro" id="IPR018044">
    <property type="entry name" value="Peptidase_S11"/>
</dbReference>
<feature type="domain" description="SPOR" evidence="11">
    <location>
        <begin position="399"/>
        <end position="479"/>
    </location>
</feature>
<evidence type="ECO:0000313" key="12">
    <source>
        <dbReference type="EMBL" id="TDH36165.1"/>
    </source>
</evidence>
<sequence>MSTQVFKRKQKTQTVFRRFRFRQAAVALFMVAGFAVSASPAAANSKYAGIVIDAKTGQVLYESSADAQRYPASLTKMMTLYLVFEALDANRISLDSKITFSKHAASEPPTKLGIGAGRSITVEQAILALVTKSANDAATATGEFLGGSEAGFARMMTAKARQLGMTKTVFKNASGLPNAQQVTTAHDMARLGIALREHYPQYYKYFSTRSFKFGNTRMGNHNRLLGRVRGVDGIKTGYTNASGFNLVSSVVDRDRSIVAVVMGGRTGASRNAQMEKLIAQYLPKASTRGGGLNIAKVGVSAVPVAVANLDLPKVGPVPELNRWGNGRIDMAYAGTAASQPIVGRQALAAQLAKQKVAVPSPAPAYAPSARVGNAAEAVEAVIDPVTTASTTPAAAVAEPTVRSGWQIQIGATPDEDAAQALLGRAKSAAGNTLSGTEPFTMAYNELYRARFAGFSGQTSAVNACRALKKKGFACWATPN</sequence>
<dbReference type="OrthoDB" id="9795979at2"/>
<name>A0A4R5PKM9_9HYPH</name>
<dbReference type="PROSITE" id="PS51724">
    <property type="entry name" value="SPOR"/>
    <property type="match status" value="1"/>
</dbReference>
<evidence type="ECO:0000256" key="9">
    <source>
        <dbReference type="RuleBase" id="RU004016"/>
    </source>
</evidence>
<protein>
    <submittedName>
        <fullName evidence="12">D-alanyl-D-alanine carboxypeptidase</fullName>
    </submittedName>
</protein>
<evidence type="ECO:0000256" key="8">
    <source>
        <dbReference type="PIRSR" id="PIRSR618044-2"/>
    </source>
</evidence>
<evidence type="ECO:0000256" key="3">
    <source>
        <dbReference type="ARBA" id="ARBA00022801"/>
    </source>
</evidence>
<dbReference type="SUPFAM" id="SSF56601">
    <property type="entry name" value="beta-lactamase/transpeptidase-like"/>
    <property type="match status" value="1"/>
</dbReference>
<dbReference type="Gene3D" id="3.40.710.10">
    <property type="entry name" value="DD-peptidase/beta-lactamase superfamily"/>
    <property type="match status" value="1"/>
</dbReference>
<dbReference type="GO" id="GO:0008360">
    <property type="term" value="P:regulation of cell shape"/>
    <property type="evidence" value="ECO:0007669"/>
    <property type="project" value="UniProtKB-KW"/>
</dbReference>
<accession>A0A4R5PKM9</accession>
<evidence type="ECO:0000256" key="6">
    <source>
        <dbReference type="ARBA" id="ARBA00023316"/>
    </source>
</evidence>
<gene>
    <name evidence="12" type="ORF">E2A64_12820</name>
</gene>